<reference evidence="2 3" key="1">
    <citation type="submission" date="2018-06" db="EMBL/GenBank/DDBJ databases">
        <title>Genomic Encyclopedia of Archaeal and Bacterial Type Strains, Phase II (KMG-II): from individual species to whole genera.</title>
        <authorList>
            <person name="Goeker M."/>
        </authorList>
    </citation>
    <scope>NUCLEOTIDE SEQUENCE [LARGE SCALE GENOMIC DNA]</scope>
    <source>
        <strain evidence="2 3">DSM 23522</strain>
    </source>
</reference>
<evidence type="ECO:0000259" key="1">
    <source>
        <dbReference type="Pfam" id="PF05448"/>
    </source>
</evidence>
<evidence type="ECO:0000313" key="3">
    <source>
        <dbReference type="Proteomes" id="UP000249696"/>
    </source>
</evidence>
<dbReference type="InterPro" id="IPR029058">
    <property type="entry name" value="AB_hydrolase_fold"/>
</dbReference>
<comment type="caution">
    <text evidence="2">The sequence shown here is derived from an EMBL/GenBank/DDBJ whole genome shotgun (WGS) entry which is preliminary data.</text>
</comment>
<keyword evidence="3" id="KW-1185">Reference proteome</keyword>
<dbReference type="Pfam" id="PF05448">
    <property type="entry name" value="AXE1"/>
    <property type="match status" value="1"/>
</dbReference>
<dbReference type="EMBL" id="QLLN01000005">
    <property type="protein sequence ID" value="RAJ09967.1"/>
    <property type="molecule type" value="Genomic_DNA"/>
</dbReference>
<dbReference type="InterPro" id="IPR008391">
    <property type="entry name" value="AXE1_dom"/>
</dbReference>
<sequence>MMKYFRKKQAYWFTGIIAVFLLLAFTVIYASDTSETLPVGEYYGYDKAIPLRDSINLLKDTTDFTLYHITYNSVHDKKVTGLLSLPKNISTPIPVVILMHGLGDNKNVDYLSYGNDLFLKNGYAVLRIDFSGHGERKGEVYDFSLTGKYKYWSRNIISQTVFDLRRAVDFIETRNELDASRIGYYGISLGGITGTVFCGVEDRIKVPIVALAGGQMNLLYEKDALTEEAKNFVSFIEPLNFVKQIAPRPFLMLNAKNDEIVPPIMSTLLFKAAQEPKEIIWYDAKHRDAPLDIIYGDGLNWFKKYL</sequence>
<name>A0A327R7P6_9FLAO</name>
<protein>
    <submittedName>
        <fullName evidence="2">Cephalosporin-C deacetylase-like acetyl esterase</fullName>
    </submittedName>
</protein>
<dbReference type="PANTHER" id="PTHR22946">
    <property type="entry name" value="DIENELACTONE HYDROLASE DOMAIN-CONTAINING PROTEIN-RELATED"/>
    <property type="match status" value="1"/>
</dbReference>
<dbReference type="Gene3D" id="3.40.50.1820">
    <property type="entry name" value="alpha/beta hydrolase"/>
    <property type="match status" value="1"/>
</dbReference>
<dbReference type="InterPro" id="IPR050261">
    <property type="entry name" value="FrsA_esterase"/>
</dbReference>
<gene>
    <name evidence="2" type="ORF">LV92_02713</name>
</gene>
<dbReference type="SUPFAM" id="SSF53474">
    <property type="entry name" value="alpha/beta-Hydrolases"/>
    <property type="match status" value="1"/>
</dbReference>
<dbReference type="RefSeq" id="WP_111624173.1">
    <property type="nucleotide sequence ID" value="NZ_QLLN01000005.1"/>
</dbReference>
<dbReference type="AlphaFoldDB" id="A0A327R7P6"/>
<feature type="domain" description="Acetyl xylan esterase" evidence="1">
    <location>
        <begin position="64"/>
        <end position="206"/>
    </location>
</feature>
<organism evidence="2 3">
    <name type="scientific">Arenibacter echinorum</name>
    <dbReference type="NCBI Taxonomy" id="440515"/>
    <lineage>
        <taxon>Bacteria</taxon>
        <taxon>Pseudomonadati</taxon>
        <taxon>Bacteroidota</taxon>
        <taxon>Flavobacteriia</taxon>
        <taxon>Flavobacteriales</taxon>
        <taxon>Flavobacteriaceae</taxon>
        <taxon>Arenibacter</taxon>
    </lineage>
</organism>
<dbReference type="OrthoDB" id="3668964at2"/>
<dbReference type="Proteomes" id="UP000249696">
    <property type="component" value="Unassembled WGS sequence"/>
</dbReference>
<accession>A0A327R7P6</accession>
<evidence type="ECO:0000313" key="2">
    <source>
        <dbReference type="EMBL" id="RAJ09967.1"/>
    </source>
</evidence>
<proteinExistence type="predicted"/>